<feature type="binding site" evidence="12">
    <location>
        <begin position="289"/>
        <end position="292"/>
    </location>
    <ligand>
        <name>substrate</name>
    </ligand>
</feature>
<evidence type="ECO:0000256" key="4">
    <source>
        <dbReference type="ARBA" id="ARBA00022813"/>
    </source>
</evidence>
<evidence type="ECO:0000256" key="3">
    <source>
        <dbReference type="ARBA" id="ARBA00022801"/>
    </source>
</evidence>
<evidence type="ECO:0000256" key="14">
    <source>
        <dbReference type="SAM" id="MobiDB-lite"/>
    </source>
</evidence>
<evidence type="ECO:0000256" key="7">
    <source>
        <dbReference type="ARBA" id="ARBA00066729"/>
    </source>
</evidence>
<dbReference type="GO" id="GO:0003948">
    <property type="term" value="F:N4-(beta-N-acetylglucosaminyl)-L-asparaginase activity"/>
    <property type="evidence" value="ECO:0007669"/>
    <property type="project" value="UniProtKB-EC"/>
</dbReference>
<reference evidence="17" key="1">
    <citation type="submission" date="2025-08" db="UniProtKB">
        <authorList>
            <consortium name="RefSeq"/>
        </authorList>
    </citation>
    <scope>IDENTIFICATION</scope>
</reference>
<evidence type="ECO:0000256" key="5">
    <source>
        <dbReference type="ARBA" id="ARBA00050421"/>
    </source>
</evidence>
<dbReference type="RefSeq" id="XP_026745949.1">
    <property type="nucleotide sequence ID" value="XM_026890148.1"/>
</dbReference>
<dbReference type="CDD" id="cd04513">
    <property type="entry name" value="Glycosylasparaginase"/>
    <property type="match status" value="1"/>
</dbReference>
<comment type="function">
    <text evidence="6">Cleaves the GlcNAc-Asn bond which joins oligosaccharides to the peptide of asparagine-linked glycoproteins.</text>
</comment>
<dbReference type="Proteomes" id="UP000322000">
    <property type="component" value="Chromosome 2"/>
</dbReference>
<dbReference type="AlphaFoldDB" id="A0A7E5WZS0"/>
<evidence type="ECO:0000256" key="13">
    <source>
        <dbReference type="PIRSR" id="PIRSR600246-3"/>
    </source>
</evidence>
<keyword evidence="3" id="KW-0378">Hydrolase</keyword>
<name>A0A7E5WZS0_TRINI</name>
<dbReference type="Gene3D" id="3.60.20.30">
    <property type="entry name" value="(Glycosyl)asparaginase"/>
    <property type="match status" value="1"/>
</dbReference>
<evidence type="ECO:0000256" key="15">
    <source>
        <dbReference type="SAM" id="SignalP"/>
    </source>
</evidence>
<feature type="region of interest" description="Disordered" evidence="14">
    <location>
        <begin position="179"/>
        <end position="209"/>
    </location>
</feature>
<gene>
    <name evidence="17" type="primary">LOC113507282</name>
</gene>
<organism evidence="16 17">
    <name type="scientific">Trichoplusia ni</name>
    <name type="common">Cabbage looper</name>
    <dbReference type="NCBI Taxonomy" id="7111"/>
    <lineage>
        <taxon>Eukaryota</taxon>
        <taxon>Metazoa</taxon>
        <taxon>Ecdysozoa</taxon>
        <taxon>Arthropoda</taxon>
        <taxon>Hexapoda</taxon>
        <taxon>Insecta</taxon>
        <taxon>Pterygota</taxon>
        <taxon>Neoptera</taxon>
        <taxon>Endopterygota</taxon>
        <taxon>Lepidoptera</taxon>
        <taxon>Glossata</taxon>
        <taxon>Ditrysia</taxon>
        <taxon>Noctuoidea</taxon>
        <taxon>Noctuidae</taxon>
        <taxon>Plusiinae</taxon>
        <taxon>Trichoplusia</taxon>
    </lineage>
</organism>
<feature type="active site" description="Nucleophile" evidence="11">
    <location>
        <position position="238"/>
    </location>
</feature>
<dbReference type="FunCoup" id="A0A7E5WZS0">
    <property type="interactions" value="261"/>
</dbReference>
<dbReference type="OrthoDB" id="188713at2759"/>
<dbReference type="PANTHER" id="PTHR10188">
    <property type="entry name" value="L-ASPARAGINASE"/>
    <property type="match status" value="1"/>
</dbReference>
<dbReference type="GO" id="GO:0005764">
    <property type="term" value="C:lysosome"/>
    <property type="evidence" value="ECO:0007669"/>
    <property type="project" value="TreeGrafter"/>
</dbReference>
<keyword evidence="15" id="KW-0732">Signal</keyword>
<evidence type="ECO:0000313" key="17">
    <source>
        <dbReference type="RefSeq" id="XP_026745949.1"/>
    </source>
</evidence>
<keyword evidence="16" id="KW-1185">Reference proteome</keyword>
<evidence type="ECO:0000256" key="9">
    <source>
        <dbReference type="ARBA" id="ARBA00079301"/>
    </source>
</evidence>
<sequence>MLLHLFIVFSFSFNFNLAFNENAPVVITTWAFTNATIKAWDILRVGGKVLDAIEQGASVCEEMQCDGTVGYGGSPDESGETTLDALIMDGKTMNVGAVGALRRVKKAISVARRVLEHTHHSILVGDQATQFAVQMGFHEESLTTPVSKDLWEDWHKEKHCQPNFWIDVEPDPKQHCGPYHELKPKTTTTETTEKPKTEKTTTTEKAKTEKKGHLEKAYFEKANTPEVHMLVNRFNHDTIGMVAIDSYGDMAAGTSTNGAKFKIPGRIGDSPIPGAGAYVDNEVGGAAATGDGDVMIRFLPSYVAVDEMRRGAMPEDAARIAIKKIAAYYPDFMGAVIALTKSGLHGAACHGLKKFPYVVQDDTRKTCEVIEVPCEKKCCP</sequence>
<feature type="signal peptide" evidence="15">
    <location>
        <begin position="1"/>
        <end position="18"/>
    </location>
</feature>
<feature type="binding site" evidence="12">
    <location>
        <begin position="266"/>
        <end position="269"/>
    </location>
    <ligand>
        <name>substrate</name>
    </ligand>
</feature>
<dbReference type="FunFam" id="3.60.20.30:FF:000003">
    <property type="entry name" value="N(4)-(Beta-N-acetylglucosaminyl)-L-asparaginase isoform X1"/>
    <property type="match status" value="1"/>
</dbReference>
<dbReference type="Pfam" id="PF01112">
    <property type="entry name" value="Asparaginase_2"/>
    <property type="match status" value="1"/>
</dbReference>
<evidence type="ECO:0000256" key="11">
    <source>
        <dbReference type="PIRSR" id="PIRSR600246-1"/>
    </source>
</evidence>
<accession>A0A7E5WZS0</accession>
<comment type="catalytic activity">
    <reaction evidence="5">
        <text>N(4)-(beta-N-acetyl-D-glucosaminyl)-L-asparagine + H2O = N-acetyl-beta-D-glucosaminylamine + L-aspartate + H(+)</text>
        <dbReference type="Rhea" id="RHEA:11544"/>
        <dbReference type="ChEBI" id="CHEBI:15377"/>
        <dbReference type="ChEBI" id="CHEBI:15378"/>
        <dbReference type="ChEBI" id="CHEBI:15947"/>
        <dbReference type="ChEBI" id="CHEBI:29991"/>
        <dbReference type="ChEBI" id="CHEBI:58080"/>
        <dbReference type="EC" id="3.5.1.26"/>
    </reaction>
</comment>
<proteinExistence type="inferred from homology"/>
<dbReference type="InParanoid" id="A0A7E5WZS0"/>
<dbReference type="InterPro" id="IPR000246">
    <property type="entry name" value="Peptidase_T2"/>
</dbReference>
<evidence type="ECO:0000256" key="6">
    <source>
        <dbReference type="ARBA" id="ARBA00053295"/>
    </source>
</evidence>
<dbReference type="PANTHER" id="PTHR10188:SF6">
    <property type="entry name" value="N(4)-(BETA-N-ACETYLGLUCOSAMINYL)-L-ASPARAGINASE"/>
    <property type="match status" value="1"/>
</dbReference>
<dbReference type="GeneID" id="113507282"/>
<dbReference type="GO" id="GO:0008233">
    <property type="term" value="F:peptidase activity"/>
    <property type="evidence" value="ECO:0007669"/>
    <property type="project" value="UniProtKB-KW"/>
</dbReference>
<dbReference type="InterPro" id="IPR029055">
    <property type="entry name" value="Ntn_hydrolases_N"/>
</dbReference>
<comment type="similarity">
    <text evidence="1">Belongs to the Ntn-hydrolase family.</text>
</comment>
<feature type="compositionally biased region" description="Basic and acidic residues" evidence="14">
    <location>
        <begin position="191"/>
        <end position="209"/>
    </location>
</feature>
<keyword evidence="2" id="KW-0645">Protease</keyword>
<dbReference type="KEGG" id="tnl:113507282"/>
<feature type="site" description="Cleavage; by autolysis" evidence="13">
    <location>
        <begin position="237"/>
        <end position="238"/>
    </location>
</feature>
<dbReference type="GO" id="GO:0006508">
    <property type="term" value="P:proteolysis"/>
    <property type="evidence" value="ECO:0007669"/>
    <property type="project" value="UniProtKB-KW"/>
</dbReference>
<evidence type="ECO:0000256" key="8">
    <source>
        <dbReference type="ARBA" id="ARBA00078726"/>
    </source>
</evidence>
<dbReference type="EC" id="3.5.1.26" evidence="7"/>
<dbReference type="SUPFAM" id="SSF56235">
    <property type="entry name" value="N-terminal nucleophile aminohydrolases (Ntn hydrolases)"/>
    <property type="match status" value="1"/>
</dbReference>
<evidence type="ECO:0000256" key="12">
    <source>
        <dbReference type="PIRSR" id="PIRSR600246-2"/>
    </source>
</evidence>
<feature type="chain" id="PRO_5029016579" description="N(4)-(beta-N-acetylglucosaminyl)-L-asparaginase" evidence="15">
    <location>
        <begin position="19"/>
        <end position="380"/>
    </location>
</feature>
<evidence type="ECO:0000256" key="10">
    <source>
        <dbReference type="ARBA" id="ARBA00080645"/>
    </source>
</evidence>
<evidence type="ECO:0000256" key="1">
    <source>
        <dbReference type="ARBA" id="ARBA00010872"/>
    </source>
</evidence>
<keyword evidence="4" id="KW-0068">Autocatalytic cleavage</keyword>
<evidence type="ECO:0000256" key="2">
    <source>
        <dbReference type="ARBA" id="ARBA00022670"/>
    </source>
</evidence>
<evidence type="ECO:0000313" key="16">
    <source>
        <dbReference type="Proteomes" id="UP000322000"/>
    </source>
</evidence>
<protein>
    <recommendedName>
        <fullName evidence="7">N(4)-(beta-N-acetylglucosaminyl)-L-asparaginase</fullName>
        <ecNumber evidence="7">3.5.1.26</ecNumber>
    </recommendedName>
    <alternativeName>
        <fullName evidence="9">Aspartylglucosaminidase</fullName>
    </alternativeName>
    <alternativeName>
        <fullName evidence="8">Glycosylasparaginase</fullName>
    </alternativeName>
    <alternativeName>
        <fullName evidence="10">N4-(N-acetyl-beta-glucosaminyl)-L-asparagine amidase</fullName>
    </alternativeName>
</protein>